<evidence type="ECO:0000259" key="1">
    <source>
        <dbReference type="Pfam" id="PF00460"/>
    </source>
</evidence>
<organism evidence="2 3">
    <name type="scientific">Mangrovihabitans endophyticus</name>
    <dbReference type="NCBI Taxonomy" id="1751298"/>
    <lineage>
        <taxon>Bacteria</taxon>
        <taxon>Bacillati</taxon>
        <taxon>Actinomycetota</taxon>
        <taxon>Actinomycetes</taxon>
        <taxon>Micromonosporales</taxon>
        <taxon>Micromonosporaceae</taxon>
        <taxon>Mangrovihabitans</taxon>
    </lineage>
</organism>
<dbReference type="Proteomes" id="UP000656042">
    <property type="component" value="Unassembled WGS sequence"/>
</dbReference>
<evidence type="ECO:0000313" key="3">
    <source>
        <dbReference type="Proteomes" id="UP000656042"/>
    </source>
</evidence>
<keyword evidence="2" id="KW-0966">Cell projection</keyword>
<protein>
    <submittedName>
        <fullName evidence="2">Flagellar biosynthesis protein FlgB</fullName>
    </submittedName>
</protein>
<comment type="caution">
    <text evidence="2">The sequence shown here is derived from an EMBL/GenBank/DDBJ whole genome shotgun (WGS) entry which is preliminary data.</text>
</comment>
<keyword evidence="3" id="KW-1185">Reference proteome</keyword>
<proteinExistence type="predicted"/>
<dbReference type="EMBL" id="BMMX01000004">
    <property type="protein sequence ID" value="GGK82978.1"/>
    <property type="molecule type" value="Genomic_DNA"/>
</dbReference>
<dbReference type="AlphaFoldDB" id="A0A8J3BW42"/>
<dbReference type="InterPro" id="IPR001444">
    <property type="entry name" value="Flag_bb_rod_N"/>
</dbReference>
<reference evidence="2" key="1">
    <citation type="journal article" date="2014" name="Int. J. Syst. Evol. Microbiol.">
        <title>Complete genome sequence of Corynebacterium casei LMG S-19264T (=DSM 44701T), isolated from a smear-ripened cheese.</title>
        <authorList>
            <consortium name="US DOE Joint Genome Institute (JGI-PGF)"/>
            <person name="Walter F."/>
            <person name="Albersmeier A."/>
            <person name="Kalinowski J."/>
            <person name="Ruckert C."/>
        </authorList>
    </citation>
    <scope>NUCLEOTIDE SEQUENCE</scope>
    <source>
        <strain evidence="2">CGMCC 4.7299</strain>
    </source>
</reference>
<reference evidence="2" key="2">
    <citation type="submission" date="2020-09" db="EMBL/GenBank/DDBJ databases">
        <authorList>
            <person name="Sun Q."/>
            <person name="Zhou Y."/>
        </authorList>
    </citation>
    <scope>NUCLEOTIDE SEQUENCE</scope>
    <source>
        <strain evidence="2">CGMCC 4.7299</strain>
    </source>
</reference>
<accession>A0A8J3BW42</accession>
<keyword evidence="2" id="KW-0282">Flagellum</keyword>
<gene>
    <name evidence="2" type="ORF">GCM10012284_16340</name>
</gene>
<dbReference type="PROSITE" id="PS00588">
    <property type="entry name" value="FLAGELLA_BB_ROD"/>
    <property type="match status" value="1"/>
</dbReference>
<sequence length="145" mass="15616">MGRIGGYEHGSLNTFAMDRRHSENEGGQTAVFDTLSSSSLKVAAAGLTARQSAIADNIANIETPGYQARKVKFEESLAHAVRTGAAPSGVTPSVQRSLEPTRLNGSNVNLDQETLSHLDTTMRYQLTLRALDHEYGMLRDAIKGA</sequence>
<dbReference type="Pfam" id="PF00460">
    <property type="entry name" value="Flg_bb_rod"/>
    <property type="match status" value="1"/>
</dbReference>
<feature type="domain" description="Flagellar basal body rod protein N-terminal" evidence="1">
    <location>
        <begin position="48"/>
        <end position="67"/>
    </location>
</feature>
<keyword evidence="2" id="KW-0969">Cilium</keyword>
<dbReference type="InterPro" id="IPR019776">
    <property type="entry name" value="Flagellar_basal_body_rod_CS"/>
</dbReference>
<name>A0A8J3BW42_9ACTN</name>
<evidence type="ECO:0000313" key="2">
    <source>
        <dbReference type="EMBL" id="GGK82978.1"/>
    </source>
</evidence>